<evidence type="ECO:0000313" key="3">
    <source>
        <dbReference type="Proteomes" id="UP001408789"/>
    </source>
</evidence>
<gene>
    <name evidence="2" type="ORF">SSX86_023958</name>
</gene>
<comment type="caution">
    <text evidence="2">The sequence shown here is derived from an EMBL/GenBank/DDBJ whole genome shotgun (WGS) entry which is preliminary data.</text>
</comment>
<name>A0AAP0GP90_9ASTR</name>
<evidence type="ECO:0000256" key="1">
    <source>
        <dbReference type="SAM" id="MobiDB-lite"/>
    </source>
</evidence>
<dbReference type="Proteomes" id="UP001408789">
    <property type="component" value="Unassembled WGS sequence"/>
</dbReference>
<organism evidence="2 3">
    <name type="scientific">Deinandra increscens subsp. villosa</name>
    <dbReference type="NCBI Taxonomy" id="3103831"/>
    <lineage>
        <taxon>Eukaryota</taxon>
        <taxon>Viridiplantae</taxon>
        <taxon>Streptophyta</taxon>
        <taxon>Embryophyta</taxon>
        <taxon>Tracheophyta</taxon>
        <taxon>Spermatophyta</taxon>
        <taxon>Magnoliopsida</taxon>
        <taxon>eudicotyledons</taxon>
        <taxon>Gunneridae</taxon>
        <taxon>Pentapetalae</taxon>
        <taxon>asterids</taxon>
        <taxon>campanulids</taxon>
        <taxon>Asterales</taxon>
        <taxon>Asteraceae</taxon>
        <taxon>Asteroideae</taxon>
        <taxon>Heliantheae alliance</taxon>
        <taxon>Madieae</taxon>
        <taxon>Madiinae</taxon>
        <taxon>Deinandra</taxon>
    </lineage>
</organism>
<dbReference type="AlphaFoldDB" id="A0AAP0GP90"/>
<keyword evidence="3" id="KW-1185">Reference proteome</keyword>
<dbReference type="EMBL" id="JBCNJP010000024">
    <property type="protein sequence ID" value="KAK9056596.1"/>
    <property type="molecule type" value="Genomic_DNA"/>
</dbReference>
<protein>
    <submittedName>
        <fullName evidence="2">Uncharacterized protein</fullName>
    </submittedName>
</protein>
<evidence type="ECO:0000313" key="2">
    <source>
        <dbReference type="EMBL" id="KAK9056596.1"/>
    </source>
</evidence>
<feature type="region of interest" description="Disordered" evidence="1">
    <location>
        <begin position="1"/>
        <end position="36"/>
    </location>
</feature>
<sequence>MEIRNGGLVNASSREKLRNTNSGRPKHNGAVVAQHQNDDSKEIALMKVKIEKLCEIFAENNATKENVEMKQGQLHEEMDVEREDAERQVQVDLLLISMFFSPILVRVENYF</sequence>
<reference evidence="2 3" key="1">
    <citation type="submission" date="2024-04" db="EMBL/GenBank/DDBJ databases">
        <title>The reference genome of an endangered Asteraceae, Deinandra increscens subsp. villosa, native to the Central Coast of California.</title>
        <authorList>
            <person name="Guilliams M."/>
            <person name="Hasenstab-Lehman K."/>
            <person name="Meyer R."/>
            <person name="Mcevoy S."/>
        </authorList>
    </citation>
    <scope>NUCLEOTIDE SEQUENCE [LARGE SCALE GENOMIC DNA]</scope>
    <source>
        <tissue evidence="2">Leaf</tissue>
    </source>
</reference>
<accession>A0AAP0GP90</accession>
<proteinExistence type="predicted"/>